<sequence>MDTSSAHQDHEEEGERLSTAVGVLADLLSRQPLTQALASLEHRWEGADRMNVVRVAEDGHVVPELLASALMVRESLAGSTT</sequence>
<proteinExistence type="predicted"/>
<evidence type="ECO:0000313" key="1">
    <source>
        <dbReference type="EMBL" id="MDX3706406.1"/>
    </source>
</evidence>
<gene>
    <name evidence="1" type="ORF">PV662_43185</name>
</gene>
<comment type="caution">
    <text evidence="1">The sequence shown here is derived from an EMBL/GenBank/DDBJ whole genome shotgun (WGS) entry which is preliminary data.</text>
</comment>
<evidence type="ECO:0000313" key="2">
    <source>
        <dbReference type="Proteomes" id="UP001271274"/>
    </source>
</evidence>
<dbReference type="Proteomes" id="UP001271274">
    <property type="component" value="Unassembled WGS sequence"/>
</dbReference>
<accession>A0ABU4NUH8</accession>
<name>A0ABU4NUH8_9ACTN</name>
<protein>
    <submittedName>
        <fullName evidence="1">Uncharacterized protein</fullName>
    </submittedName>
</protein>
<dbReference type="EMBL" id="JARAYU010000027">
    <property type="protein sequence ID" value="MDX3706406.1"/>
    <property type="molecule type" value="Genomic_DNA"/>
</dbReference>
<dbReference type="RefSeq" id="WP_234360591.1">
    <property type="nucleotide sequence ID" value="NZ_JARAUR010000249.1"/>
</dbReference>
<reference evidence="1 2" key="1">
    <citation type="journal article" date="2023" name="Microb. Genom.">
        <title>Mesoterricola silvestris gen. nov., sp. nov., Mesoterricola sediminis sp. nov., Geothrix oryzae sp. nov., Geothrix edaphica sp. nov., Geothrix rubra sp. nov., and Geothrix limicola sp. nov., six novel members of Acidobacteriota isolated from soils.</title>
        <authorList>
            <person name="Weisberg A.J."/>
            <person name="Pearce E."/>
            <person name="Kramer C.G."/>
            <person name="Chang J.H."/>
            <person name="Clarke C.R."/>
        </authorList>
    </citation>
    <scope>NUCLEOTIDE SEQUENCE [LARGE SCALE GENOMIC DNA]</scope>
    <source>
        <strain evidence="1 2">ID09-01A</strain>
    </source>
</reference>
<keyword evidence="2" id="KW-1185">Reference proteome</keyword>
<organism evidence="1 2">
    <name type="scientific">Streptomyces europaeiscabiei</name>
    <dbReference type="NCBI Taxonomy" id="146819"/>
    <lineage>
        <taxon>Bacteria</taxon>
        <taxon>Bacillati</taxon>
        <taxon>Actinomycetota</taxon>
        <taxon>Actinomycetes</taxon>
        <taxon>Kitasatosporales</taxon>
        <taxon>Streptomycetaceae</taxon>
        <taxon>Streptomyces</taxon>
    </lineage>
</organism>